<evidence type="ECO:0000256" key="4">
    <source>
        <dbReference type="ARBA" id="ARBA00022692"/>
    </source>
</evidence>
<keyword evidence="5" id="KW-0547">Nucleotide-binding</keyword>
<dbReference type="GO" id="GO:0005524">
    <property type="term" value="F:ATP binding"/>
    <property type="evidence" value="ECO:0007669"/>
    <property type="project" value="UniProtKB-KW"/>
</dbReference>
<dbReference type="PROSITE" id="PS00211">
    <property type="entry name" value="ABC_TRANSPORTER_1"/>
    <property type="match status" value="1"/>
</dbReference>
<dbReference type="InterPro" id="IPR027417">
    <property type="entry name" value="P-loop_NTPase"/>
</dbReference>
<dbReference type="InterPro" id="IPR003439">
    <property type="entry name" value="ABC_transporter-like_ATP-bd"/>
</dbReference>
<dbReference type="GO" id="GO:0005886">
    <property type="term" value="C:plasma membrane"/>
    <property type="evidence" value="ECO:0007669"/>
    <property type="project" value="UniProtKB-SubCell"/>
</dbReference>
<dbReference type="Pfam" id="PF00005">
    <property type="entry name" value="ABC_tran"/>
    <property type="match status" value="1"/>
</dbReference>
<feature type="transmembrane region" description="Helical" evidence="9">
    <location>
        <begin position="16"/>
        <end position="34"/>
    </location>
</feature>
<feature type="transmembrane region" description="Helical" evidence="9">
    <location>
        <begin position="158"/>
        <end position="176"/>
    </location>
</feature>
<dbReference type="Gene3D" id="3.40.50.300">
    <property type="entry name" value="P-loop containing nucleotide triphosphate hydrolases"/>
    <property type="match status" value="1"/>
</dbReference>
<keyword evidence="2" id="KW-0813">Transport</keyword>
<evidence type="ECO:0000256" key="8">
    <source>
        <dbReference type="ARBA" id="ARBA00023136"/>
    </source>
</evidence>
<dbReference type="InterPro" id="IPR011527">
    <property type="entry name" value="ABC1_TM_dom"/>
</dbReference>
<feature type="domain" description="ABC transporter" evidence="10">
    <location>
        <begin position="335"/>
        <end position="568"/>
    </location>
</feature>
<keyword evidence="13" id="KW-1185">Reference proteome</keyword>
<evidence type="ECO:0000256" key="6">
    <source>
        <dbReference type="ARBA" id="ARBA00022840"/>
    </source>
</evidence>
<keyword evidence="3" id="KW-1003">Cell membrane</keyword>
<evidence type="ECO:0000313" key="13">
    <source>
        <dbReference type="Proteomes" id="UP000219573"/>
    </source>
</evidence>
<dbReference type="EMBL" id="OBDZ01000013">
    <property type="protein sequence ID" value="SNY30273.1"/>
    <property type="molecule type" value="Genomic_DNA"/>
</dbReference>
<dbReference type="GO" id="GO:0015421">
    <property type="term" value="F:ABC-type oligopeptide transporter activity"/>
    <property type="evidence" value="ECO:0007669"/>
    <property type="project" value="TreeGrafter"/>
</dbReference>
<name>A0A285H3Y2_9FIRM</name>
<dbReference type="InterPro" id="IPR003593">
    <property type="entry name" value="AAA+_ATPase"/>
</dbReference>
<dbReference type="InterPro" id="IPR036640">
    <property type="entry name" value="ABC1_TM_sf"/>
</dbReference>
<evidence type="ECO:0000259" key="10">
    <source>
        <dbReference type="PROSITE" id="PS50893"/>
    </source>
</evidence>
<evidence type="ECO:0000256" key="7">
    <source>
        <dbReference type="ARBA" id="ARBA00022989"/>
    </source>
</evidence>
<evidence type="ECO:0000256" key="9">
    <source>
        <dbReference type="SAM" id="Phobius"/>
    </source>
</evidence>
<evidence type="ECO:0000259" key="11">
    <source>
        <dbReference type="PROSITE" id="PS50929"/>
    </source>
</evidence>
<dbReference type="InterPro" id="IPR017871">
    <property type="entry name" value="ABC_transporter-like_CS"/>
</dbReference>
<protein>
    <submittedName>
        <fullName evidence="12">ATP-binding cassette, subfamily B</fullName>
    </submittedName>
</protein>
<dbReference type="SMART" id="SM00382">
    <property type="entry name" value="AAA"/>
    <property type="match status" value="1"/>
</dbReference>
<comment type="subcellular location">
    <subcellularLocation>
        <location evidence="1">Cell membrane</location>
        <topology evidence="1">Multi-pass membrane protein</topology>
    </subcellularLocation>
</comment>
<evidence type="ECO:0000256" key="2">
    <source>
        <dbReference type="ARBA" id="ARBA00022448"/>
    </source>
</evidence>
<dbReference type="CDD" id="cd18542">
    <property type="entry name" value="ABC_6TM_YknU_like"/>
    <property type="match status" value="1"/>
</dbReference>
<evidence type="ECO:0000256" key="5">
    <source>
        <dbReference type="ARBA" id="ARBA00022741"/>
    </source>
</evidence>
<dbReference type="PROSITE" id="PS50893">
    <property type="entry name" value="ABC_TRANSPORTER_2"/>
    <property type="match status" value="1"/>
</dbReference>
<dbReference type="PANTHER" id="PTHR43394:SF1">
    <property type="entry name" value="ATP-BINDING CASSETTE SUB-FAMILY B MEMBER 10, MITOCHONDRIAL"/>
    <property type="match status" value="1"/>
</dbReference>
<keyword evidence="4 9" id="KW-0812">Transmembrane</keyword>
<dbReference type="SUPFAM" id="SSF52540">
    <property type="entry name" value="P-loop containing nucleoside triphosphate hydrolases"/>
    <property type="match status" value="1"/>
</dbReference>
<dbReference type="Pfam" id="PF00664">
    <property type="entry name" value="ABC_membrane"/>
    <property type="match status" value="1"/>
</dbReference>
<dbReference type="PROSITE" id="PS50929">
    <property type="entry name" value="ABC_TM1F"/>
    <property type="match status" value="1"/>
</dbReference>
<feature type="transmembrane region" description="Helical" evidence="9">
    <location>
        <begin position="242"/>
        <end position="261"/>
    </location>
</feature>
<dbReference type="SUPFAM" id="SSF90123">
    <property type="entry name" value="ABC transporter transmembrane region"/>
    <property type="match status" value="1"/>
</dbReference>
<organism evidence="12 13">
    <name type="scientific">Orenia metallireducens</name>
    <dbReference type="NCBI Taxonomy" id="1413210"/>
    <lineage>
        <taxon>Bacteria</taxon>
        <taxon>Bacillati</taxon>
        <taxon>Bacillota</taxon>
        <taxon>Clostridia</taxon>
        <taxon>Halanaerobiales</taxon>
        <taxon>Halobacteroidaceae</taxon>
        <taxon>Orenia</taxon>
    </lineage>
</organism>
<dbReference type="Proteomes" id="UP000219573">
    <property type="component" value="Unassembled WGS sequence"/>
</dbReference>
<feature type="transmembrane region" description="Helical" evidence="9">
    <location>
        <begin position="128"/>
        <end position="152"/>
    </location>
</feature>
<dbReference type="FunFam" id="1.20.1560.10:FF:000011">
    <property type="entry name" value="Multidrug ABC transporter ATP-binding protein"/>
    <property type="match status" value="1"/>
</dbReference>
<dbReference type="FunFam" id="3.40.50.300:FF:000221">
    <property type="entry name" value="Multidrug ABC transporter ATP-binding protein"/>
    <property type="match status" value="1"/>
</dbReference>
<accession>A0A285H3Y2</accession>
<evidence type="ECO:0000313" key="12">
    <source>
        <dbReference type="EMBL" id="SNY30273.1"/>
    </source>
</evidence>
<dbReference type="PANTHER" id="PTHR43394">
    <property type="entry name" value="ATP-DEPENDENT PERMEASE MDL1, MITOCHONDRIAL"/>
    <property type="match status" value="1"/>
</dbReference>
<sequence length="586" mass="67842">MDILKKLWIYIRRYKFMFYGGFLFIVLNVLTSMIPGYLNRRVIDDVIRDNKTELLLGFLLSYMLAAVLRSIFILIQRYLIEGLSQNLLRDLKQSVYDHLQKMSFNFFNQNRTGELMSRMTGDMEAIRVLFAEGMIQFTRAIFYLIFVGIVLIREDVQLTLISLAVSPLIAFFAYRLSTRIRPIFSKIRDQYSDLNSTVQENISGIRIVKAFHQQCYEMEKFDEENNEYFIRNYKAAKTWSKYFPIIEFLGGVSTVLLLYFGGRLVISKEITLGVWMQFNSYLWMIIMPMRMIGHLVNMFNRAVASGERIFKVLETEAEITNNEKAVTLDRVKGEVEFRRVSLKYDDQYILKEIDFQAKAGSTVAIMGATGSGKTSLINLIARYYDTTKGEIYLDGINIKDFDLKCLRKQISVVMQDVFLFSETIKSNIAYGSPEATLEQIKKAADIADASKFIEEMDDKYETVIGERGMGLSGGQKQRVSLARAILERSPILILDDATSAVDMETEHKIQQALESMEHKSTIFIIAHRISSVRNADQILILKDGQIIERGRHEDLIKKKGEYFKMFKEQYKELLEDKHFKEKLVVS</sequence>
<evidence type="ECO:0000256" key="3">
    <source>
        <dbReference type="ARBA" id="ARBA00022475"/>
    </source>
</evidence>
<feature type="transmembrane region" description="Helical" evidence="9">
    <location>
        <begin position="54"/>
        <end position="75"/>
    </location>
</feature>
<keyword evidence="7 9" id="KW-1133">Transmembrane helix</keyword>
<gene>
    <name evidence="12" type="ORF">SAMN06265827_11385</name>
</gene>
<evidence type="ECO:0000256" key="1">
    <source>
        <dbReference type="ARBA" id="ARBA00004651"/>
    </source>
</evidence>
<feature type="domain" description="ABC transmembrane type-1" evidence="11">
    <location>
        <begin position="20"/>
        <end position="301"/>
    </location>
</feature>
<dbReference type="RefSeq" id="WP_097017991.1">
    <property type="nucleotide sequence ID" value="NZ_OBDZ01000013.1"/>
</dbReference>
<dbReference type="GO" id="GO:0016887">
    <property type="term" value="F:ATP hydrolysis activity"/>
    <property type="evidence" value="ECO:0007669"/>
    <property type="project" value="InterPro"/>
</dbReference>
<dbReference type="AlphaFoldDB" id="A0A285H3Y2"/>
<proteinExistence type="predicted"/>
<keyword evidence="6 12" id="KW-0067">ATP-binding</keyword>
<keyword evidence="8 9" id="KW-0472">Membrane</keyword>
<dbReference type="OrthoDB" id="9762778at2"/>
<dbReference type="Gene3D" id="1.20.1560.10">
    <property type="entry name" value="ABC transporter type 1, transmembrane domain"/>
    <property type="match status" value="1"/>
</dbReference>
<reference evidence="13" key="1">
    <citation type="submission" date="2017-09" db="EMBL/GenBank/DDBJ databases">
        <authorList>
            <person name="Varghese N."/>
            <person name="Submissions S."/>
        </authorList>
    </citation>
    <scope>NUCLEOTIDE SEQUENCE [LARGE SCALE GENOMIC DNA]</scope>
    <source>
        <strain evidence="13">MSL47</strain>
    </source>
</reference>
<dbReference type="InterPro" id="IPR039421">
    <property type="entry name" value="Type_1_exporter"/>
</dbReference>